<organism evidence="5 6">
    <name type="scientific">Methanococcus maripaludis OS7</name>
    <dbReference type="NCBI Taxonomy" id="637915"/>
    <lineage>
        <taxon>Archaea</taxon>
        <taxon>Methanobacteriati</taxon>
        <taxon>Methanobacteriota</taxon>
        <taxon>Methanomada group</taxon>
        <taxon>Methanococci</taxon>
        <taxon>Methanococcales</taxon>
        <taxon>Methanococcaceae</taxon>
        <taxon>Methanococcus</taxon>
    </lineage>
</organism>
<dbReference type="AlphaFoldDB" id="A0A2Z5PIT5"/>
<protein>
    <submittedName>
        <fullName evidence="5">TATA-box-binding protein</fullName>
    </submittedName>
</protein>
<evidence type="ECO:0000256" key="1">
    <source>
        <dbReference type="ARBA" id="ARBA00005560"/>
    </source>
</evidence>
<proteinExistence type="inferred from homology"/>
<dbReference type="EMBL" id="AP011528">
    <property type="protein sequence ID" value="BAP62893.1"/>
    <property type="molecule type" value="Genomic_DNA"/>
</dbReference>
<evidence type="ECO:0000313" key="6">
    <source>
        <dbReference type="Proteomes" id="UP000263689"/>
    </source>
</evidence>
<gene>
    <name evidence="5" type="primary">tbp</name>
    <name evidence="5" type="ORF">MMOS7_08070</name>
</gene>
<accession>A0A2Z5PIT5</accession>
<dbReference type="InterPro" id="IPR000814">
    <property type="entry name" value="TBP"/>
</dbReference>
<name>A0A2Z5PIT5_METMI</name>
<dbReference type="Pfam" id="PF00352">
    <property type="entry name" value="TBP"/>
    <property type="match status" value="2"/>
</dbReference>
<dbReference type="Proteomes" id="UP000263689">
    <property type="component" value="Chromosome"/>
</dbReference>
<dbReference type="PRINTS" id="PR00686">
    <property type="entry name" value="TIFACTORIID"/>
</dbReference>
<dbReference type="SUPFAM" id="SSF55945">
    <property type="entry name" value="TATA-box binding protein-like"/>
    <property type="match status" value="2"/>
</dbReference>
<dbReference type="RefSeq" id="WP_119720852.1">
    <property type="nucleotide sequence ID" value="NZ_AP011528.1"/>
</dbReference>
<evidence type="ECO:0000313" key="5">
    <source>
        <dbReference type="EMBL" id="BAP62893.1"/>
    </source>
</evidence>
<evidence type="ECO:0000256" key="4">
    <source>
        <dbReference type="ARBA" id="ARBA00023163"/>
    </source>
</evidence>
<keyword evidence="2" id="KW-0677">Repeat</keyword>
<dbReference type="GeneID" id="37875295"/>
<dbReference type="PANTHER" id="PTHR10126">
    <property type="entry name" value="TATA-BOX BINDING PROTEIN"/>
    <property type="match status" value="1"/>
</dbReference>
<dbReference type="GO" id="GO:0003677">
    <property type="term" value="F:DNA binding"/>
    <property type="evidence" value="ECO:0007669"/>
    <property type="project" value="UniProtKB-KW"/>
</dbReference>
<dbReference type="InterPro" id="IPR012295">
    <property type="entry name" value="TBP_dom_sf"/>
</dbReference>
<comment type="similarity">
    <text evidence="1">Belongs to the TBP family.</text>
</comment>
<dbReference type="NCBIfam" id="NF001593">
    <property type="entry name" value="PRK00394.1-2"/>
    <property type="match status" value="1"/>
</dbReference>
<reference evidence="5 6" key="1">
    <citation type="submission" date="2009-06" db="EMBL/GenBank/DDBJ databases">
        <title>Molecular Evidence for Microbiologically Influenced Corrosion from genome of Methanogen.</title>
        <authorList>
            <person name="Ito N."/>
            <person name="Tsurumaru H."/>
            <person name="Shimizu A."/>
            <person name="Harada T."/>
            <person name="Hosoyama A."/>
            <person name="Horikawa H."/>
            <person name="Wakai S."/>
            <person name="Sasaki K."/>
            <person name="Nishijima K."/>
            <person name="Ataku H."/>
            <person name="Yamazaki J."/>
            <person name="Mise M."/>
            <person name="Yamazaki S."/>
            <person name="Tanikawa S."/>
            <person name="Harayama S."/>
            <person name="Fujita N."/>
        </authorList>
    </citation>
    <scope>NUCLEOTIDE SEQUENCE [LARGE SCALE GENOMIC DNA]</scope>
    <source>
        <strain evidence="6">OS7 ( NBRC 103642)</strain>
    </source>
</reference>
<evidence type="ECO:0000256" key="2">
    <source>
        <dbReference type="ARBA" id="ARBA00022737"/>
    </source>
</evidence>
<sequence>MKLPEVNIVNVVGSCDIETQIDLEKIYHLIEYADYDPDGYHCIYIRRPETKRIVTIFKSGKINTAGSKSVEEAKTAVLEIVDELNNLGFTNNRPEVRIYNIVSNIALNKEFNLEEISEKFGAEYEPEQFPGAVLKITDPKTTFLIFKSGKVIINGVNSIENLENSVRWICENLN</sequence>
<dbReference type="Gene3D" id="3.30.310.10">
    <property type="entry name" value="TATA-Binding Protein"/>
    <property type="match status" value="2"/>
</dbReference>
<evidence type="ECO:0000256" key="3">
    <source>
        <dbReference type="ARBA" id="ARBA00023125"/>
    </source>
</evidence>
<keyword evidence="3" id="KW-0238">DNA-binding</keyword>
<dbReference type="KEGG" id="mmao:MMOS7_08070"/>
<dbReference type="GO" id="GO:0006352">
    <property type="term" value="P:DNA-templated transcription initiation"/>
    <property type="evidence" value="ECO:0007669"/>
    <property type="project" value="InterPro"/>
</dbReference>
<keyword evidence="4" id="KW-0804">Transcription</keyword>